<dbReference type="NCBIfam" id="TIGR01285">
    <property type="entry name" value="nifN"/>
    <property type="match status" value="1"/>
</dbReference>
<evidence type="ECO:0000256" key="4">
    <source>
        <dbReference type="ARBA" id="ARBA00013282"/>
    </source>
</evidence>
<dbReference type="PANTHER" id="PTHR33712:SF7">
    <property type="entry name" value="LIGHT-INDEPENDENT PROTOCHLOROPHYLLIDE REDUCTASE SUBUNIT B"/>
    <property type="match status" value="1"/>
</dbReference>
<evidence type="ECO:0000256" key="5">
    <source>
        <dbReference type="ARBA" id="ARBA00023231"/>
    </source>
</evidence>
<dbReference type="InterPro" id="IPR000510">
    <property type="entry name" value="Nase/OxRdtase_comp1"/>
</dbReference>
<feature type="domain" description="Nitrogenase/oxidoreductase component 1" evidence="7">
    <location>
        <begin position="20"/>
        <end position="427"/>
    </location>
</feature>
<dbReference type="SUPFAM" id="SSF53807">
    <property type="entry name" value="Helical backbone' metal receptor"/>
    <property type="match status" value="1"/>
</dbReference>
<dbReference type="PROSITE" id="PS00699">
    <property type="entry name" value="NITROGENASE_1_1"/>
    <property type="match status" value="1"/>
</dbReference>
<evidence type="ECO:0000313" key="9">
    <source>
        <dbReference type="Proteomes" id="UP000245362"/>
    </source>
</evidence>
<keyword evidence="9" id="KW-1185">Reference proteome</keyword>
<dbReference type="OrthoDB" id="9800746at2"/>
<comment type="pathway">
    <text evidence="2">Cofactor biosynthesis; Fe-Mo cofactor biosynthesis.</text>
</comment>
<dbReference type="Proteomes" id="UP000245362">
    <property type="component" value="Unassembled WGS sequence"/>
</dbReference>
<reference evidence="8 9" key="1">
    <citation type="submission" date="2018-05" db="EMBL/GenBank/DDBJ databases">
        <title>Vibrio limimaris sp. nov., isolated from marine sediment.</title>
        <authorList>
            <person name="Li C.-M."/>
        </authorList>
    </citation>
    <scope>NUCLEOTIDE SEQUENCE [LARGE SCALE GENOMIC DNA]</scope>
    <source>
        <strain evidence="8 9">E4404</strain>
    </source>
</reference>
<evidence type="ECO:0000256" key="3">
    <source>
        <dbReference type="ARBA" id="ARBA00011002"/>
    </source>
</evidence>
<dbReference type="RefSeq" id="WP_109319116.1">
    <property type="nucleotide sequence ID" value="NZ_QFWT01000003.1"/>
</dbReference>
<keyword evidence="5 6" id="KW-0535">Nitrogen fixation</keyword>
<name>A0A2U3BAV8_9VIBR</name>
<evidence type="ECO:0000259" key="7">
    <source>
        <dbReference type="Pfam" id="PF00148"/>
    </source>
</evidence>
<comment type="similarity">
    <text evidence="3 6">Belongs to the NifD/NifK/NifE/NifN family.</text>
</comment>
<dbReference type="GO" id="GO:0016163">
    <property type="term" value="F:nitrogenase activity"/>
    <property type="evidence" value="ECO:0007669"/>
    <property type="project" value="InterPro"/>
</dbReference>
<dbReference type="EMBL" id="QFWT01000003">
    <property type="protein sequence ID" value="PWI33864.1"/>
    <property type="molecule type" value="Genomic_DNA"/>
</dbReference>
<evidence type="ECO:0000313" key="8">
    <source>
        <dbReference type="EMBL" id="PWI33864.1"/>
    </source>
</evidence>
<protein>
    <recommendedName>
        <fullName evidence="4">Nitrogenase iron-molybdenum cofactor biosynthesis protein NifN</fullName>
    </recommendedName>
</protein>
<comment type="caution">
    <text evidence="8">The sequence shown here is derived from an EMBL/GenBank/DDBJ whole genome shotgun (WGS) entry which is preliminary data.</text>
</comment>
<dbReference type="InterPro" id="IPR005975">
    <property type="entry name" value="Nase_Mo-Fe_CF"/>
</dbReference>
<sequence length="455" mass="49676">MTTIKKNNSPLSTQPLKTSPATGATVASLGLQNSIPLLHGAQGCSAFAKVYLISHFREAIPLQNTAMDHISAVMGGDENLDQAMALLCEKHSPDVIAVMTTGLTELQGTDISRVIMDFKRANPQFESTRIVAMNTPDFTGSMQTGFAHAVDRVVRQLVLPPTGVKRERKQVNVLCSVGMTAADIETMKRYLDAFNLDSVVVPDISLSLDGHMGDEDFSPMSMGGTTVYEIEMMSESALTIVIGESMLSTAKWLEKRFGVPYVCTQMGMGIESMDKLVMTLTELSGVPVPNWITRARKRLQDAMVDTHFLLTNATVSLGLEPDLAIGYASLLNSVGTKVSRVVTTVETPELRNIDAEEIFIGDLSMLLPSEEPVSAVISNTHAAHICEPEIPVIRAGYPCHDQYGNMDVCQFGYEGSRERLFAVANSLLLNHKDEVEPHVSCYRFTPSEVTQKERG</sequence>
<dbReference type="AlphaFoldDB" id="A0A2U3BAV8"/>
<dbReference type="InterPro" id="IPR000318">
    <property type="entry name" value="Nase_comp1_CS"/>
</dbReference>
<dbReference type="Gene3D" id="6.10.250.1090">
    <property type="match status" value="1"/>
</dbReference>
<accession>A0A2U3BAV8</accession>
<dbReference type="UniPathway" id="UPA00782"/>
<evidence type="ECO:0000256" key="1">
    <source>
        <dbReference type="ARBA" id="ARBA00003171"/>
    </source>
</evidence>
<dbReference type="Gene3D" id="3.40.50.1980">
    <property type="entry name" value="Nitrogenase molybdenum iron protein domain"/>
    <property type="match status" value="3"/>
</dbReference>
<evidence type="ECO:0000256" key="6">
    <source>
        <dbReference type="RuleBase" id="RU004021"/>
    </source>
</evidence>
<dbReference type="Pfam" id="PF00148">
    <property type="entry name" value="Oxidored_nitro"/>
    <property type="match status" value="1"/>
</dbReference>
<gene>
    <name evidence="8" type="ORF">DI392_06595</name>
</gene>
<dbReference type="GO" id="GO:0065003">
    <property type="term" value="P:protein-containing complex assembly"/>
    <property type="evidence" value="ECO:0007669"/>
    <property type="project" value="InterPro"/>
</dbReference>
<comment type="function">
    <text evidence="1">This protein may play a role in the biosynthesis of the prosthetic group of nitrogenase (FeMo cofactor).</text>
</comment>
<organism evidence="8 9">
    <name type="scientific">Vibrio albus</name>
    <dbReference type="NCBI Taxonomy" id="2200953"/>
    <lineage>
        <taxon>Bacteria</taxon>
        <taxon>Pseudomonadati</taxon>
        <taxon>Pseudomonadota</taxon>
        <taxon>Gammaproteobacteria</taxon>
        <taxon>Vibrionales</taxon>
        <taxon>Vibrionaceae</taxon>
        <taxon>Vibrio</taxon>
    </lineage>
</organism>
<dbReference type="PANTHER" id="PTHR33712">
    <property type="entry name" value="LIGHT-INDEPENDENT PROTOCHLOROPHYLLIDE REDUCTASE SUBUNIT B"/>
    <property type="match status" value="1"/>
</dbReference>
<evidence type="ECO:0000256" key="2">
    <source>
        <dbReference type="ARBA" id="ARBA00005155"/>
    </source>
</evidence>
<dbReference type="InterPro" id="IPR050152">
    <property type="entry name" value="ChlB/BchB/BchZ"/>
</dbReference>
<proteinExistence type="inferred from homology"/>